<protein>
    <submittedName>
        <fullName evidence="1">19838_t:CDS:1</fullName>
    </submittedName>
</protein>
<gene>
    <name evidence="1" type="ORF">RPERSI_LOCUS28739</name>
</gene>
<accession>A0ACA9SBH3</accession>
<feature type="non-terminal residue" evidence="1">
    <location>
        <position position="1"/>
    </location>
</feature>
<dbReference type="Proteomes" id="UP000789920">
    <property type="component" value="Unassembled WGS sequence"/>
</dbReference>
<evidence type="ECO:0000313" key="1">
    <source>
        <dbReference type="EMBL" id="CAG8833196.1"/>
    </source>
</evidence>
<sequence>DVNVQMAKRRDDNSVTNIIEKQDWLLEIIFCLKSIFTVYLVQASHYRLA</sequence>
<feature type="non-terminal residue" evidence="1">
    <location>
        <position position="49"/>
    </location>
</feature>
<reference evidence="1" key="1">
    <citation type="submission" date="2021-06" db="EMBL/GenBank/DDBJ databases">
        <authorList>
            <person name="Kallberg Y."/>
            <person name="Tangrot J."/>
            <person name="Rosling A."/>
        </authorList>
    </citation>
    <scope>NUCLEOTIDE SEQUENCE</scope>
    <source>
        <strain evidence="1">MA461A</strain>
    </source>
</reference>
<keyword evidence="2" id="KW-1185">Reference proteome</keyword>
<dbReference type="EMBL" id="CAJVQC010105817">
    <property type="protein sequence ID" value="CAG8833196.1"/>
    <property type="molecule type" value="Genomic_DNA"/>
</dbReference>
<name>A0ACA9SBH3_9GLOM</name>
<evidence type="ECO:0000313" key="2">
    <source>
        <dbReference type="Proteomes" id="UP000789920"/>
    </source>
</evidence>
<proteinExistence type="predicted"/>
<organism evidence="1 2">
    <name type="scientific">Racocetra persica</name>
    <dbReference type="NCBI Taxonomy" id="160502"/>
    <lineage>
        <taxon>Eukaryota</taxon>
        <taxon>Fungi</taxon>
        <taxon>Fungi incertae sedis</taxon>
        <taxon>Mucoromycota</taxon>
        <taxon>Glomeromycotina</taxon>
        <taxon>Glomeromycetes</taxon>
        <taxon>Diversisporales</taxon>
        <taxon>Gigasporaceae</taxon>
        <taxon>Racocetra</taxon>
    </lineage>
</organism>
<comment type="caution">
    <text evidence="1">The sequence shown here is derived from an EMBL/GenBank/DDBJ whole genome shotgun (WGS) entry which is preliminary data.</text>
</comment>